<name>A0A1H1YXY7_9ACTN</name>
<feature type="transmembrane region" description="Helical" evidence="6">
    <location>
        <begin position="73"/>
        <end position="99"/>
    </location>
</feature>
<dbReference type="PANTHER" id="PTHR21716">
    <property type="entry name" value="TRANSMEMBRANE PROTEIN"/>
    <property type="match status" value="1"/>
</dbReference>
<feature type="transmembrane region" description="Helical" evidence="6">
    <location>
        <begin position="208"/>
        <end position="230"/>
    </location>
</feature>
<dbReference type="GO" id="GO:0055085">
    <property type="term" value="P:transmembrane transport"/>
    <property type="evidence" value="ECO:0007669"/>
    <property type="project" value="TreeGrafter"/>
</dbReference>
<keyword evidence="3 6" id="KW-0812">Transmembrane</keyword>
<dbReference type="Pfam" id="PF01594">
    <property type="entry name" value="AI-2E_transport"/>
    <property type="match status" value="1"/>
</dbReference>
<evidence type="ECO:0000313" key="7">
    <source>
        <dbReference type="EMBL" id="SDT26268.1"/>
    </source>
</evidence>
<feature type="transmembrane region" description="Helical" evidence="6">
    <location>
        <begin position="148"/>
        <end position="175"/>
    </location>
</feature>
<dbReference type="Proteomes" id="UP000199103">
    <property type="component" value="Chromosome I"/>
</dbReference>
<comment type="similarity">
    <text evidence="2">Belongs to the autoinducer-2 exporter (AI-2E) (TC 2.A.86) family.</text>
</comment>
<dbReference type="InterPro" id="IPR002549">
    <property type="entry name" value="AI-2E-like"/>
</dbReference>
<comment type="subcellular location">
    <subcellularLocation>
        <location evidence="1">Membrane</location>
        <topology evidence="1">Multi-pass membrane protein</topology>
    </subcellularLocation>
</comment>
<evidence type="ECO:0000256" key="2">
    <source>
        <dbReference type="ARBA" id="ARBA00009773"/>
    </source>
</evidence>
<dbReference type="AlphaFoldDB" id="A0A1H1YXY7"/>
<evidence type="ECO:0000256" key="4">
    <source>
        <dbReference type="ARBA" id="ARBA00022989"/>
    </source>
</evidence>
<feature type="transmembrane region" description="Helical" evidence="6">
    <location>
        <begin position="45"/>
        <end position="66"/>
    </location>
</feature>
<accession>A0A1H1YXY7</accession>
<sequence>MSETPSNGRTAGRPAKRLLPRGLMVLLGVAAVVIIVAGLQGAADILGATFLTLVLTIAVHPLHTLLARTVPSWLATIVCLIVVYLGLVALAMTLVVSAARFGSLLPDYEQRFDEIIGGLTDRLAALGIAEKQLHALTSGLDLSKLSSVVTAALSGVLGVASNLVFIITLLLFMTIDGSTFPRYLRAAGKIRPTIVTALIDFSRSTRRYLLVSTVFGLVVAVLDTTALAILGVPEPILWGLLALLTNYIPNIGFLIGLLPPAVLALLDGGVGLMLIVIVVYCVINLIIQSAIQPKVVGDTVGLSTTLTFMSLVFWSWVIGPLGAVLAIPLSLLVRAVLVDADPRSRWLGPLVANRELRTRDTKAKERTPPSHSVEAT</sequence>
<proteinExistence type="inferred from homology"/>
<feature type="transmembrane region" description="Helical" evidence="6">
    <location>
        <begin position="236"/>
        <end position="258"/>
    </location>
</feature>
<dbReference type="GO" id="GO:0016020">
    <property type="term" value="C:membrane"/>
    <property type="evidence" value="ECO:0007669"/>
    <property type="project" value="UniProtKB-SubCell"/>
</dbReference>
<feature type="transmembrane region" description="Helical" evidence="6">
    <location>
        <begin position="21"/>
        <end position="39"/>
    </location>
</feature>
<gene>
    <name evidence="7" type="ORF">SAMN04489812_4852</name>
</gene>
<feature type="transmembrane region" description="Helical" evidence="6">
    <location>
        <begin position="270"/>
        <end position="291"/>
    </location>
</feature>
<keyword evidence="4 6" id="KW-1133">Transmembrane helix</keyword>
<evidence type="ECO:0000256" key="5">
    <source>
        <dbReference type="ARBA" id="ARBA00023136"/>
    </source>
</evidence>
<protein>
    <submittedName>
        <fullName evidence="7">Predicted PurR-regulated permease PerM</fullName>
    </submittedName>
</protein>
<organism evidence="7 8">
    <name type="scientific">Microlunatus soli</name>
    <dbReference type="NCBI Taxonomy" id="630515"/>
    <lineage>
        <taxon>Bacteria</taxon>
        <taxon>Bacillati</taxon>
        <taxon>Actinomycetota</taxon>
        <taxon>Actinomycetes</taxon>
        <taxon>Propionibacteriales</taxon>
        <taxon>Propionibacteriaceae</taxon>
        <taxon>Microlunatus</taxon>
    </lineage>
</organism>
<evidence type="ECO:0000256" key="3">
    <source>
        <dbReference type="ARBA" id="ARBA00022692"/>
    </source>
</evidence>
<keyword evidence="8" id="KW-1185">Reference proteome</keyword>
<keyword evidence="5 6" id="KW-0472">Membrane</keyword>
<dbReference type="EMBL" id="LT629772">
    <property type="protein sequence ID" value="SDT26268.1"/>
    <property type="molecule type" value="Genomic_DNA"/>
</dbReference>
<evidence type="ECO:0000256" key="1">
    <source>
        <dbReference type="ARBA" id="ARBA00004141"/>
    </source>
</evidence>
<evidence type="ECO:0000313" key="8">
    <source>
        <dbReference type="Proteomes" id="UP000199103"/>
    </source>
</evidence>
<dbReference type="PANTHER" id="PTHR21716:SF64">
    <property type="entry name" value="AI-2 TRANSPORT PROTEIN TQSA"/>
    <property type="match status" value="1"/>
</dbReference>
<dbReference type="STRING" id="630515.SAMN04489812_4852"/>
<reference evidence="7 8" key="1">
    <citation type="submission" date="2016-10" db="EMBL/GenBank/DDBJ databases">
        <authorList>
            <person name="de Groot N.N."/>
        </authorList>
    </citation>
    <scope>NUCLEOTIDE SEQUENCE [LARGE SCALE GENOMIC DNA]</scope>
    <source>
        <strain evidence="7 8">DSM 21800</strain>
    </source>
</reference>
<dbReference type="RefSeq" id="WP_231920015.1">
    <property type="nucleotide sequence ID" value="NZ_LT629772.1"/>
</dbReference>
<evidence type="ECO:0000256" key="6">
    <source>
        <dbReference type="SAM" id="Phobius"/>
    </source>
</evidence>
<feature type="transmembrane region" description="Helical" evidence="6">
    <location>
        <begin position="311"/>
        <end position="337"/>
    </location>
</feature>